<dbReference type="EMBL" id="VSSQ01031739">
    <property type="protein sequence ID" value="MPM82756.1"/>
    <property type="molecule type" value="Genomic_DNA"/>
</dbReference>
<proteinExistence type="predicted"/>
<name>A0A645D015_9ZZZZ</name>
<gene>
    <name evidence="1" type="ORF">SDC9_129818</name>
</gene>
<comment type="caution">
    <text evidence="1">The sequence shown here is derived from an EMBL/GenBank/DDBJ whole genome shotgun (WGS) entry which is preliminary data.</text>
</comment>
<accession>A0A645D015</accession>
<evidence type="ECO:0000313" key="1">
    <source>
        <dbReference type="EMBL" id="MPM82756.1"/>
    </source>
</evidence>
<dbReference type="Pfam" id="PF19640">
    <property type="entry name" value="DUF6143"/>
    <property type="match status" value="1"/>
</dbReference>
<protein>
    <submittedName>
        <fullName evidence="1">Uncharacterized protein</fullName>
    </submittedName>
</protein>
<dbReference type="InterPro" id="IPR046141">
    <property type="entry name" value="DUF6143"/>
</dbReference>
<dbReference type="AlphaFoldDB" id="A0A645D015"/>
<reference evidence="1" key="1">
    <citation type="submission" date="2019-08" db="EMBL/GenBank/DDBJ databases">
        <authorList>
            <person name="Kucharzyk K."/>
            <person name="Murdoch R.W."/>
            <person name="Higgins S."/>
            <person name="Loffler F."/>
        </authorList>
    </citation>
    <scope>NUCLEOTIDE SEQUENCE</scope>
</reference>
<organism evidence="1">
    <name type="scientific">bioreactor metagenome</name>
    <dbReference type="NCBI Taxonomy" id="1076179"/>
    <lineage>
        <taxon>unclassified sequences</taxon>
        <taxon>metagenomes</taxon>
        <taxon>ecological metagenomes</taxon>
    </lineage>
</organism>
<sequence length="186" mass="20274">MLSKDTNLNKEVSIEYPLFQSQKGHYFIGQTPILTGPDSQAIAALVNPRCSDVNIYLNAITVTNISDASLSAEIYLRSTPPRGESSPYISCTNVTIVPPPQPNGEIKFNNIITNSPANGVPIFSRIVPGFSTTVIDGGQIIIPPNSCILVYLGGFLPVEFDSAIVAFGWWEERINKCCCESHCCYN</sequence>